<evidence type="ECO:0000313" key="2">
    <source>
        <dbReference type="EMBL" id="KAJ1371235.1"/>
    </source>
</evidence>
<keyword evidence="4" id="KW-1185">Reference proteome</keyword>
<feature type="region of interest" description="Disordered" evidence="1">
    <location>
        <begin position="171"/>
        <end position="209"/>
    </location>
</feature>
<evidence type="ECO:0000256" key="1">
    <source>
        <dbReference type="SAM" id="MobiDB-lite"/>
    </source>
</evidence>
<proteinExistence type="predicted"/>
<dbReference type="Proteomes" id="UP001196413">
    <property type="component" value="Unassembled WGS sequence"/>
</dbReference>
<comment type="caution">
    <text evidence="3">The sequence shown here is derived from an EMBL/GenBank/DDBJ whole genome shotgun (WGS) entry which is preliminary data.</text>
</comment>
<sequence length="233" mass="24730">MPSDVDPSRDVNGFDLHLGDVTTLQQIPSHHMNQQAQARAAISARLPDRHTPSFTGSTVVLHADVVAMAAQLSISVSVPVPTSQLLRQPILSSGTASISFSSAASSFNSKQMLPNSAAAEQQYYYLQQALSVVANVQTDKTEMRMHMMQQQAGGLGLHAFVRLLPEETVALGGGSNDTAGSPRPPQVDPSPPRIKTDPAANISDGTPSTVLHQQVRDEPLGLSVQTSPLGSYE</sequence>
<protein>
    <submittedName>
        <fullName evidence="3">Uncharacterized protein</fullName>
    </submittedName>
</protein>
<dbReference type="EMBL" id="JAHQIW010006940">
    <property type="protein sequence ID" value="KAJ1371235.1"/>
    <property type="molecule type" value="Genomic_DNA"/>
</dbReference>
<evidence type="ECO:0000313" key="4">
    <source>
        <dbReference type="Proteomes" id="UP001196413"/>
    </source>
</evidence>
<organism evidence="3 4">
    <name type="scientific">Parelaphostrongylus tenuis</name>
    <name type="common">Meningeal worm</name>
    <dbReference type="NCBI Taxonomy" id="148309"/>
    <lineage>
        <taxon>Eukaryota</taxon>
        <taxon>Metazoa</taxon>
        <taxon>Ecdysozoa</taxon>
        <taxon>Nematoda</taxon>
        <taxon>Chromadorea</taxon>
        <taxon>Rhabditida</taxon>
        <taxon>Rhabditina</taxon>
        <taxon>Rhabditomorpha</taxon>
        <taxon>Strongyloidea</taxon>
        <taxon>Metastrongylidae</taxon>
        <taxon>Parelaphostrongylus</taxon>
    </lineage>
</organism>
<dbReference type="AlphaFoldDB" id="A0AAD5R838"/>
<dbReference type="EMBL" id="JAHQIW010006941">
    <property type="protein sequence ID" value="KAJ1371253.1"/>
    <property type="molecule type" value="Genomic_DNA"/>
</dbReference>
<feature type="compositionally biased region" description="Pro residues" evidence="1">
    <location>
        <begin position="182"/>
        <end position="192"/>
    </location>
</feature>
<evidence type="ECO:0000313" key="3">
    <source>
        <dbReference type="EMBL" id="KAJ1371253.1"/>
    </source>
</evidence>
<name>A0AAD5R838_PARTN</name>
<accession>A0AAD5R838</accession>
<reference evidence="3" key="1">
    <citation type="submission" date="2021-06" db="EMBL/GenBank/DDBJ databases">
        <title>Parelaphostrongylus tenuis whole genome reference sequence.</title>
        <authorList>
            <person name="Garwood T.J."/>
            <person name="Larsen P.A."/>
            <person name="Fountain-Jones N.M."/>
            <person name="Garbe J.R."/>
            <person name="Macchietto M.G."/>
            <person name="Kania S.A."/>
            <person name="Gerhold R.W."/>
            <person name="Richards J.E."/>
            <person name="Wolf T.M."/>
        </authorList>
    </citation>
    <scope>NUCLEOTIDE SEQUENCE</scope>
    <source>
        <strain evidence="3">MNPRO001-30</strain>
        <tissue evidence="3">Meninges</tissue>
    </source>
</reference>
<gene>
    <name evidence="2" type="ORF">KIN20_033145</name>
    <name evidence="3" type="ORF">KIN20_033167</name>
</gene>